<dbReference type="Gene3D" id="2.60.40.1510">
    <property type="entry name" value="ntegrin, alpha v. Chain A, domain 3"/>
    <property type="match status" value="1"/>
</dbReference>
<dbReference type="Gene3D" id="2.60.40.1530">
    <property type="entry name" value="ntegrin, alpha v. Chain A, domain 4"/>
    <property type="match status" value="1"/>
</dbReference>
<evidence type="ECO:0000313" key="19">
    <source>
        <dbReference type="RefSeq" id="XP_031423960.1"/>
    </source>
</evidence>
<evidence type="ECO:0000256" key="6">
    <source>
        <dbReference type="ARBA" id="ARBA00022737"/>
    </source>
</evidence>
<evidence type="ECO:0000256" key="13">
    <source>
        <dbReference type="ARBA" id="ARBA00023170"/>
    </source>
</evidence>
<keyword evidence="11 16" id="KW-0472">Membrane</keyword>
<dbReference type="InterPro" id="IPR002035">
    <property type="entry name" value="VWF_A"/>
</dbReference>
<dbReference type="GO" id="GO:0098609">
    <property type="term" value="P:cell-cell adhesion"/>
    <property type="evidence" value="ECO:0007669"/>
    <property type="project" value="TreeGrafter"/>
</dbReference>
<dbReference type="SUPFAM" id="SSF69179">
    <property type="entry name" value="Integrin domains"/>
    <property type="match status" value="2"/>
</dbReference>
<dbReference type="AlphaFoldDB" id="A0A6P8FKB3"/>
<feature type="repeat" description="FG-GAP" evidence="15">
    <location>
        <begin position="26"/>
        <end position="83"/>
    </location>
</feature>
<keyword evidence="4" id="KW-0479">Metal-binding</keyword>
<accession>A0A6P8FKB3</accession>
<keyword evidence="7" id="KW-0106">Calcium</keyword>
<dbReference type="Gene3D" id="3.40.50.410">
    <property type="entry name" value="von Willebrand factor, type A domain"/>
    <property type="match status" value="1"/>
</dbReference>
<keyword evidence="14" id="KW-0325">Glycoprotein</keyword>
<dbReference type="RefSeq" id="XP_031423960.1">
    <property type="nucleotide sequence ID" value="XM_031568100.2"/>
</dbReference>
<dbReference type="Pfam" id="PF08441">
    <property type="entry name" value="Integrin_A_Ig_1"/>
    <property type="match status" value="1"/>
</dbReference>
<sequence length="1145" mass="125491">MGIVNLGYPSIFFCVLYALPMATAFNMETVAWRRMSMPTSSFGYRVTQEDVSSLLVSAPLEQYEEDMRGRVYKCQLPAGTCSPLNINVPSFAVNMSLGLTMTRSDIGRKTVVCGPTIPKECDRITLYSGMCFGLSNSGRPEGPVPSTLEECKATDIAFLLDGSGSVNSDDFVAMKEFVIDLMRKLLKKNTRFAISQYSSSCKIHVNFNQFRSTGMWEFQVKSIRQLEGGTNTAGAISKLVNELFVPSGGARPQANKILIVITDGESQDGIMLPSAIARANAKNIIRYAVGVGEAFRRRSAREELNKIASSATEHVFKVDSFAALEKISSTLEKNIIAIEGTQTTGDATQMEFAQSGFSAAYVSTPASNYFLGTVGAYGWTGGFLQKSAGFLNPNFVKVDPMLPDSYLGYSMDVAWRDKRNYIILGAPRYEHKGLVMVVNGDNSNIKQTLKQSPGQIGSYFGAEVRAVDTDGDDISDLILVSAPMHMEDEQEGKVFVYQFKTEYFYSVVSDTGVSLLGMEGQRGRFGSSLASLADLNGDGIRDVAVGAPLEDDGQGSVYIFNGRRRGVNPEYSQRIAGSSVRSGLQFFGLTVAQSALDQSRDELPDIAVGSKGEVLLLRSRPIVSIETKVTFDPAKIPTSISDCTQSNTIVAKICFTMKKKSPVTLDLQASLRYNLTLDATRLQFRASFGAKRRSQAGQIVLRQRDTCTEQTFSVECSPEDILSPLSNSLSFAFEGRPVPQTENLKPILSPSSHTSTIHTLDFEIDCGKDKVCVDNLKVDFNFSGSTDIAVGITQELSIIVMVENRGENSYNTHISLTYPPGLSYRTFKKNQGRVVCRSLDSEDGLSPGLSTCDISRPVFKTGEKAVFVIQYGIDTNGQLGQRVNFTAKADSGNGEHALDSITSRTRDIGVKYSIYVIIKRFEDSTNYINFTAGENNLANPVQQNLQVVSVWRDLQVTVFVKVPIRLEEQDIWTDVDSVKIAGCNTYNDVKPAGDVIKKLQKDLTLDCSVATCRVFTCLVFLSENSHRFLNISGNLSSAWIEKTGLKEAQFDLVTEATMEYDQNKYIYFSDSRKQPPVSKIKTVVEVYDVPNFTKEIIGGTVGGLVLLALITAGLVKAGFFKSQYRELIETAGQETGGGEQPAPEE</sequence>
<dbReference type="Proteomes" id="UP000515152">
    <property type="component" value="Chromosome 1"/>
</dbReference>
<dbReference type="PANTHER" id="PTHR23220">
    <property type="entry name" value="INTEGRIN ALPHA"/>
    <property type="match status" value="1"/>
</dbReference>
<dbReference type="SUPFAM" id="SSF53300">
    <property type="entry name" value="vWA-like"/>
    <property type="match status" value="1"/>
</dbReference>
<dbReference type="GO" id="GO:0008305">
    <property type="term" value="C:integrin complex"/>
    <property type="evidence" value="ECO:0007669"/>
    <property type="project" value="InterPro"/>
</dbReference>
<evidence type="ECO:0000256" key="9">
    <source>
        <dbReference type="ARBA" id="ARBA00022989"/>
    </source>
</evidence>
<dbReference type="Pfam" id="PF01839">
    <property type="entry name" value="FG-GAP"/>
    <property type="match status" value="1"/>
</dbReference>
<keyword evidence="10 16" id="KW-0401">Integrin</keyword>
<feature type="transmembrane region" description="Helical" evidence="16">
    <location>
        <begin position="1096"/>
        <end position="1115"/>
    </location>
</feature>
<evidence type="ECO:0000256" key="2">
    <source>
        <dbReference type="ARBA" id="ARBA00008054"/>
    </source>
</evidence>
<evidence type="ECO:0000256" key="10">
    <source>
        <dbReference type="ARBA" id="ARBA00023037"/>
    </source>
</evidence>
<dbReference type="SMART" id="SM00191">
    <property type="entry name" value="Int_alpha"/>
    <property type="match status" value="4"/>
</dbReference>
<dbReference type="PRINTS" id="PR00453">
    <property type="entry name" value="VWFADOMAIN"/>
</dbReference>
<feature type="repeat" description="FG-GAP" evidence="15">
    <location>
        <begin position="447"/>
        <end position="506"/>
    </location>
</feature>
<dbReference type="PROSITE" id="PS51470">
    <property type="entry name" value="FG_GAP"/>
    <property type="match status" value="3"/>
</dbReference>
<dbReference type="Pfam" id="PF00092">
    <property type="entry name" value="VWA"/>
    <property type="match status" value="1"/>
</dbReference>
<evidence type="ECO:0000256" key="3">
    <source>
        <dbReference type="ARBA" id="ARBA00022692"/>
    </source>
</evidence>
<evidence type="ECO:0000256" key="5">
    <source>
        <dbReference type="ARBA" id="ARBA00022729"/>
    </source>
</evidence>
<keyword evidence="8 16" id="KW-0130">Cell adhesion</keyword>
<evidence type="ECO:0000256" key="8">
    <source>
        <dbReference type="ARBA" id="ARBA00022889"/>
    </source>
</evidence>
<dbReference type="Gene3D" id="1.20.5.930">
    <property type="entry name" value="Bicelle-embedded integrin alpha(iib) transmembrane segment"/>
    <property type="match status" value="1"/>
</dbReference>
<name>A0A6P8FKB3_CLUHA</name>
<comment type="subcellular location">
    <subcellularLocation>
        <location evidence="1 16">Membrane</location>
        <topology evidence="1 16">Single-pass type I membrane protein</topology>
    </subcellularLocation>
</comment>
<dbReference type="PANTHER" id="PTHR23220:SF118">
    <property type="entry name" value="INTEGRIN ALPHA-X"/>
    <property type="match status" value="1"/>
</dbReference>
<dbReference type="Gene3D" id="2.60.40.1460">
    <property type="entry name" value="Integrin domains. Chain A, domain 2"/>
    <property type="match status" value="1"/>
</dbReference>
<dbReference type="InterPro" id="IPR036465">
    <property type="entry name" value="vWFA_dom_sf"/>
</dbReference>
<comment type="similarity">
    <text evidence="2 16">Belongs to the integrin alpha chain family.</text>
</comment>
<evidence type="ECO:0000256" key="1">
    <source>
        <dbReference type="ARBA" id="ARBA00004479"/>
    </source>
</evidence>
<dbReference type="OrthoDB" id="5317514at2759"/>
<gene>
    <name evidence="19" type="primary">LOC105909093</name>
</gene>
<dbReference type="Gene3D" id="2.130.10.130">
    <property type="entry name" value="Integrin alpha, N-terminal"/>
    <property type="match status" value="1"/>
</dbReference>
<keyword evidence="12" id="KW-1015">Disulfide bond</keyword>
<dbReference type="InterPro" id="IPR032695">
    <property type="entry name" value="Integrin_dom_sf"/>
</dbReference>
<dbReference type="SMART" id="SM00327">
    <property type="entry name" value="VWA"/>
    <property type="match status" value="1"/>
</dbReference>
<dbReference type="InterPro" id="IPR013649">
    <property type="entry name" value="Integrin_alpha_Ig-like_1"/>
</dbReference>
<dbReference type="PROSITE" id="PS50234">
    <property type="entry name" value="VWFA"/>
    <property type="match status" value="1"/>
</dbReference>
<dbReference type="GO" id="GO:0046872">
    <property type="term" value="F:metal ion binding"/>
    <property type="evidence" value="ECO:0007669"/>
    <property type="project" value="UniProtKB-KW"/>
</dbReference>
<dbReference type="Pfam" id="PF20805">
    <property type="entry name" value="Integrin_A_Ig_2"/>
    <property type="match status" value="1"/>
</dbReference>
<dbReference type="InterPro" id="IPR028994">
    <property type="entry name" value="Integrin_alpha_N"/>
</dbReference>
<dbReference type="GO" id="GO:0007229">
    <property type="term" value="P:integrin-mediated signaling pathway"/>
    <property type="evidence" value="ECO:0007669"/>
    <property type="project" value="UniProtKB-KW"/>
</dbReference>
<evidence type="ECO:0000313" key="18">
    <source>
        <dbReference type="Proteomes" id="UP000515152"/>
    </source>
</evidence>
<evidence type="ECO:0000256" key="15">
    <source>
        <dbReference type="PROSITE-ProRule" id="PRU00803"/>
    </source>
</evidence>
<feature type="repeat" description="FG-GAP" evidence="15">
    <location>
        <begin position="511"/>
        <end position="569"/>
    </location>
</feature>
<evidence type="ECO:0000259" key="17">
    <source>
        <dbReference type="PROSITE" id="PS50234"/>
    </source>
</evidence>
<keyword evidence="9 16" id="KW-1133">Transmembrane helix</keyword>
<dbReference type="Pfam" id="PF21520">
    <property type="entry name" value="ITGAX-like_Ig_3"/>
    <property type="match status" value="1"/>
</dbReference>
<keyword evidence="13 16" id="KW-0675">Receptor</keyword>
<evidence type="ECO:0000256" key="14">
    <source>
        <dbReference type="ARBA" id="ARBA00023180"/>
    </source>
</evidence>
<dbReference type="GO" id="GO:0007160">
    <property type="term" value="P:cell-matrix adhesion"/>
    <property type="evidence" value="ECO:0007669"/>
    <property type="project" value="TreeGrafter"/>
</dbReference>
<evidence type="ECO:0000256" key="7">
    <source>
        <dbReference type="ARBA" id="ARBA00022837"/>
    </source>
</evidence>
<feature type="domain" description="VWFA" evidence="17">
    <location>
        <begin position="155"/>
        <end position="331"/>
    </location>
</feature>
<dbReference type="InterPro" id="IPR048633">
    <property type="entry name" value="ITGAX-like_Ig_3"/>
</dbReference>
<organism evidence="18 19">
    <name type="scientific">Clupea harengus</name>
    <name type="common">Atlantic herring</name>
    <dbReference type="NCBI Taxonomy" id="7950"/>
    <lineage>
        <taxon>Eukaryota</taxon>
        <taxon>Metazoa</taxon>
        <taxon>Chordata</taxon>
        <taxon>Craniata</taxon>
        <taxon>Vertebrata</taxon>
        <taxon>Euteleostomi</taxon>
        <taxon>Actinopterygii</taxon>
        <taxon>Neopterygii</taxon>
        <taxon>Teleostei</taxon>
        <taxon>Clupei</taxon>
        <taxon>Clupeiformes</taxon>
        <taxon>Clupeoidei</taxon>
        <taxon>Clupeidae</taxon>
        <taxon>Clupea</taxon>
    </lineage>
</organism>
<dbReference type="PRINTS" id="PR01185">
    <property type="entry name" value="INTEGRINA"/>
</dbReference>
<dbReference type="SUPFAM" id="SSF69318">
    <property type="entry name" value="Integrin alpha N-terminal domain"/>
    <property type="match status" value="1"/>
</dbReference>
<reference evidence="19" key="1">
    <citation type="submission" date="2025-08" db="UniProtKB">
        <authorList>
            <consortium name="RefSeq"/>
        </authorList>
    </citation>
    <scope>IDENTIFICATION</scope>
</reference>
<evidence type="ECO:0000256" key="12">
    <source>
        <dbReference type="ARBA" id="ARBA00023157"/>
    </source>
</evidence>
<dbReference type="GO" id="GO:0009897">
    <property type="term" value="C:external side of plasma membrane"/>
    <property type="evidence" value="ECO:0007669"/>
    <property type="project" value="TreeGrafter"/>
</dbReference>
<evidence type="ECO:0000256" key="16">
    <source>
        <dbReference type="RuleBase" id="RU003762"/>
    </source>
</evidence>
<dbReference type="GeneID" id="105909093"/>
<dbReference type="GO" id="GO:0005178">
    <property type="term" value="F:integrin binding"/>
    <property type="evidence" value="ECO:0007669"/>
    <property type="project" value="TreeGrafter"/>
</dbReference>
<evidence type="ECO:0000256" key="4">
    <source>
        <dbReference type="ARBA" id="ARBA00022723"/>
    </source>
</evidence>
<dbReference type="InterPro" id="IPR013519">
    <property type="entry name" value="Int_alpha_beta-p"/>
</dbReference>
<evidence type="ECO:0000256" key="11">
    <source>
        <dbReference type="ARBA" id="ARBA00023136"/>
    </source>
</evidence>
<keyword evidence="18" id="KW-1185">Reference proteome</keyword>
<dbReference type="KEGG" id="char:105909093"/>
<keyword evidence="6" id="KW-0677">Repeat</keyword>
<proteinExistence type="inferred from homology"/>
<dbReference type="InterPro" id="IPR013517">
    <property type="entry name" value="FG-GAP"/>
</dbReference>
<keyword evidence="5" id="KW-0732">Signal</keyword>
<protein>
    <submittedName>
        <fullName evidence="19">Integrin alpha-X-like isoform X1</fullName>
    </submittedName>
</protein>
<keyword evidence="3 16" id="KW-0812">Transmembrane</keyword>
<dbReference type="GO" id="GO:0033627">
    <property type="term" value="P:cell adhesion mediated by integrin"/>
    <property type="evidence" value="ECO:0007669"/>
    <property type="project" value="TreeGrafter"/>
</dbReference>
<dbReference type="InterPro" id="IPR048285">
    <property type="entry name" value="Integrin_alpha_Ig-like_2"/>
</dbReference>
<dbReference type="InterPro" id="IPR000413">
    <property type="entry name" value="Integrin_alpha"/>
</dbReference>